<feature type="region of interest" description="Disordered" evidence="1">
    <location>
        <begin position="1"/>
        <end position="30"/>
    </location>
</feature>
<evidence type="ECO:0000256" key="1">
    <source>
        <dbReference type="SAM" id="MobiDB-lite"/>
    </source>
</evidence>
<reference evidence="2" key="1">
    <citation type="submission" date="2023-06" db="EMBL/GenBank/DDBJ databases">
        <title>Genome-scale phylogeny and comparative genomics of the fungal order Sordariales.</title>
        <authorList>
            <consortium name="Lawrence Berkeley National Laboratory"/>
            <person name="Hensen N."/>
            <person name="Bonometti L."/>
            <person name="Westerberg I."/>
            <person name="Brannstrom I.O."/>
            <person name="Guillou S."/>
            <person name="Cros-Aarteil S."/>
            <person name="Calhoun S."/>
            <person name="Haridas S."/>
            <person name="Kuo A."/>
            <person name="Mondo S."/>
            <person name="Pangilinan J."/>
            <person name="Riley R."/>
            <person name="LaButti K."/>
            <person name="Andreopoulos B."/>
            <person name="Lipzen A."/>
            <person name="Chen C."/>
            <person name="Yanf M."/>
            <person name="Daum C."/>
            <person name="Ng V."/>
            <person name="Clum A."/>
            <person name="Steindorff A."/>
            <person name="Ohm R."/>
            <person name="Martin F."/>
            <person name="Silar P."/>
            <person name="Natvig D."/>
            <person name="Lalanne C."/>
            <person name="Gautier V."/>
            <person name="Ament-velasquez S.L."/>
            <person name="Kruys A."/>
            <person name="Hutchinson M.I."/>
            <person name="Powell A.J."/>
            <person name="Barry K."/>
            <person name="Miller A.N."/>
            <person name="Grigoriev I.V."/>
            <person name="Debuchy R."/>
            <person name="Gladieux P."/>
            <person name="Thoren M.H."/>
            <person name="Johannesson H."/>
        </authorList>
    </citation>
    <scope>NUCLEOTIDE SEQUENCE</scope>
    <source>
        <strain evidence="2">SMH3391-2</strain>
    </source>
</reference>
<comment type="caution">
    <text evidence="2">The sequence shown here is derived from an EMBL/GenBank/DDBJ whole genome shotgun (WGS) entry which is preliminary data.</text>
</comment>
<gene>
    <name evidence="2" type="ORF">B0T17DRAFT_508545</name>
</gene>
<protein>
    <submittedName>
        <fullName evidence="2">Uncharacterized protein</fullName>
    </submittedName>
</protein>
<proteinExistence type="predicted"/>
<name>A0AA40C167_9PEZI</name>
<dbReference type="AlphaFoldDB" id="A0AA40C167"/>
<dbReference type="Proteomes" id="UP001174934">
    <property type="component" value="Unassembled WGS sequence"/>
</dbReference>
<organism evidence="2 3">
    <name type="scientific">Bombardia bombarda</name>
    <dbReference type="NCBI Taxonomy" id="252184"/>
    <lineage>
        <taxon>Eukaryota</taxon>
        <taxon>Fungi</taxon>
        <taxon>Dikarya</taxon>
        <taxon>Ascomycota</taxon>
        <taxon>Pezizomycotina</taxon>
        <taxon>Sordariomycetes</taxon>
        <taxon>Sordariomycetidae</taxon>
        <taxon>Sordariales</taxon>
        <taxon>Lasiosphaeriaceae</taxon>
        <taxon>Bombardia</taxon>
    </lineage>
</organism>
<keyword evidence="3" id="KW-1185">Reference proteome</keyword>
<evidence type="ECO:0000313" key="3">
    <source>
        <dbReference type="Proteomes" id="UP001174934"/>
    </source>
</evidence>
<evidence type="ECO:0000313" key="2">
    <source>
        <dbReference type="EMBL" id="KAK0621172.1"/>
    </source>
</evidence>
<sequence>MAVTHPPGGAGGAGGQPHLPTGKAPLPRGHGDAMVGWKTGDFERRSWRACTRWCGWVTGGTKLRVMVIWDGEVDMYTTYEYSTWCAVCDTTSVASMSRTGGGRTDQMTAAAAAVAAAAAAVSHSHLLHQFRSYDRTSKRKGITNTTGQA</sequence>
<dbReference type="EMBL" id="JAULSR010000004">
    <property type="protein sequence ID" value="KAK0621172.1"/>
    <property type="molecule type" value="Genomic_DNA"/>
</dbReference>
<accession>A0AA40C167</accession>